<keyword evidence="3" id="KW-1185">Reference proteome</keyword>
<protein>
    <submittedName>
        <fullName evidence="2">Uncharacterized protein</fullName>
    </submittedName>
</protein>
<name>A0AAV7VDJ5_PLEWA</name>
<evidence type="ECO:0000313" key="2">
    <source>
        <dbReference type="EMBL" id="KAJ1199378.1"/>
    </source>
</evidence>
<gene>
    <name evidence="2" type="ORF">NDU88_003214</name>
</gene>
<reference evidence="2" key="1">
    <citation type="journal article" date="2022" name="bioRxiv">
        <title>Sequencing and chromosome-scale assembly of the giantPleurodeles waltlgenome.</title>
        <authorList>
            <person name="Brown T."/>
            <person name="Elewa A."/>
            <person name="Iarovenko S."/>
            <person name="Subramanian E."/>
            <person name="Araus A.J."/>
            <person name="Petzold A."/>
            <person name="Susuki M."/>
            <person name="Suzuki K.-i.T."/>
            <person name="Hayashi T."/>
            <person name="Toyoda A."/>
            <person name="Oliveira C."/>
            <person name="Osipova E."/>
            <person name="Leigh N.D."/>
            <person name="Simon A."/>
            <person name="Yun M.H."/>
        </authorList>
    </citation>
    <scope>NUCLEOTIDE SEQUENCE</scope>
    <source>
        <strain evidence="2">20211129_DDA</strain>
        <tissue evidence="2">Liver</tissue>
    </source>
</reference>
<feature type="region of interest" description="Disordered" evidence="1">
    <location>
        <begin position="31"/>
        <end position="114"/>
    </location>
</feature>
<evidence type="ECO:0000313" key="3">
    <source>
        <dbReference type="Proteomes" id="UP001066276"/>
    </source>
</evidence>
<feature type="compositionally biased region" description="Basic and acidic residues" evidence="1">
    <location>
        <begin position="68"/>
        <end position="77"/>
    </location>
</feature>
<dbReference type="AlphaFoldDB" id="A0AAV7VDJ5"/>
<sequence length="143" mass="15327">MQGRCSRPKIGLNGRASYLCFRSKMAHGREADLENGAQPDLHQKVIPGNYGGHSDRGGRRSPPAKRFPPKDRPKDCGGHSGFPTGPAGDRKKTAGRPSGTAPSTMKPARNGVGGVEGVRRVQWHPSRFSLSAKQTVKIFVGPC</sequence>
<proteinExistence type="predicted"/>
<comment type="caution">
    <text evidence="2">The sequence shown here is derived from an EMBL/GenBank/DDBJ whole genome shotgun (WGS) entry which is preliminary data.</text>
</comment>
<accession>A0AAV7VDJ5</accession>
<dbReference type="Proteomes" id="UP001066276">
    <property type="component" value="Chromosome 2_1"/>
</dbReference>
<evidence type="ECO:0000256" key="1">
    <source>
        <dbReference type="SAM" id="MobiDB-lite"/>
    </source>
</evidence>
<organism evidence="2 3">
    <name type="scientific">Pleurodeles waltl</name>
    <name type="common">Iberian ribbed newt</name>
    <dbReference type="NCBI Taxonomy" id="8319"/>
    <lineage>
        <taxon>Eukaryota</taxon>
        <taxon>Metazoa</taxon>
        <taxon>Chordata</taxon>
        <taxon>Craniata</taxon>
        <taxon>Vertebrata</taxon>
        <taxon>Euteleostomi</taxon>
        <taxon>Amphibia</taxon>
        <taxon>Batrachia</taxon>
        <taxon>Caudata</taxon>
        <taxon>Salamandroidea</taxon>
        <taxon>Salamandridae</taxon>
        <taxon>Pleurodelinae</taxon>
        <taxon>Pleurodeles</taxon>
    </lineage>
</organism>
<dbReference type="EMBL" id="JANPWB010000003">
    <property type="protein sequence ID" value="KAJ1199378.1"/>
    <property type="molecule type" value="Genomic_DNA"/>
</dbReference>